<feature type="domain" description="Protein kinase" evidence="1">
    <location>
        <begin position="61"/>
        <end position="417"/>
    </location>
</feature>
<dbReference type="InterPro" id="IPR011009">
    <property type="entry name" value="Kinase-like_dom_sf"/>
</dbReference>
<dbReference type="InterPro" id="IPR011989">
    <property type="entry name" value="ARM-like"/>
</dbReference>
<dbReference type="GO" id="GO:0004672">
    <property type="term" value="F:protein kinase activity"/>
    <property type="evidence" value="ECO:0007669"/>
    <property type="project" value="InterPro"/>
</dbReference>
<dbReference type="SMART" id="SM00220">
    <property type="entry name" value="S_TKc"/>
    <property type="match status" value="1"/>
</dbReference>
<dbReference type="PANTHER" id="PTHR12984">
    <property type="entry name" value="SCY1-RELATED S/T PROTEIN KINASE-LIKE"/>
    <property type="match status" value="1"/>
</dbReference>
<dbReference type="SUPFAM" id="SSF48371">
    <property type="entry name" value="ARM repeat"/>
    <property type="match status" value="1"/>
</dbReference>
<protein>
    <recommendedName>
        <fullName evidence="1">Protein kinase domain-containing protein</fullName>
    </recommendedName>
</protein>
<dbReference type="PANTHER" id="PTHR12984:SF6">
    <property type="entry name" value="SCY1-LIKE PROTEIN 2"/>
    <property type="match status" value="1"/>
</dbReference>
<accession>A0A7S3B8P7</accession>
<dbReference type="AlphaFoldDB" id="A0A7S3B8P7"/>
<dbReference type="SUPFAM" id="SSF56112">
    <property type="entry name" value="Protein kinase-like (PK-like)"/>
    <property type="match status" value="1"/>
</dbReference>
<evidence type="ECO:0000259" key="1">
    <source>
        <dbReference type="PROSITE" id="PS50011"/>
    </source>
</evidence>
<dbReference type="InterPro" id="IPR051177">
    <property type="entry name" value="CIK-Related_Protein"/>
</dbReference>
<dbReference type="Gene3D" id="1.10.510.10">
    <property type="entry name" value="Transferase(Phosphotransferase) domain 1"/>
    <property type="match status" value="1"/>
</dbReference>
<dbReference type="PROSITE" id="PS50011">
    <property type="entry name" value="PROTEIN_KINASE_DOM"/>
    <property type="match status" value="1"/>
</dbReference>
<dbReference type="GO" id="GO:0005524">
    <property type="term" value="F:ATP binding"/>
    <property type="evidence" value="ECO:0007669"/>
    <property type="project" value="InterPro"/>
</dbReference>
<reference evidence="2" key="1">
    <citation type="submission" date="2021-01" db="EMBL/GenBank/DDBJ databases">
        <authorList>
            <person name="Corre E."/>
            <person name="Pelletier E."/>
            <person name="Niang G."/>
            <person name="Scheremetjew M."/>
            <person name="Finn R."/>
            <person name="Kale V."/>
            <person name="Holt S."/>
            <person name="Cochrane G."/>
            <person name="Meng A."/>
            <person name="Brown T."/>
            <person name="Cohen L."/>
        </authorList>
    </citation>
    <scope>NUCLEOTIDE SEQUENCE</scope>
    <source>
        <strain evidence="2">RCC927</strain>
    </source>
</reference>
<dbReference type="EMBL" id="HBHY01002681">
    <property type="protein sequence ID" value="CAE0127797.1"/>
    <property type="molecule type" value="Transcribed_RNA"/>
</dbReference>
<dbReference type="CDD" id="cd14011">
    <property type="entry name" value="PK_SCY1_like"/>
    <property type="match status" value="1"/>
</dbReference>
<organism evidence="2">
    <name type="scientific">Prasinoderma singulare</name>
    <dbReference type="NCBI Taxonomy" id="676789"/>
    <lineage>
        <taxon>Eukaryota</taxon>
        <taxon>Viridiplantae</taxon>
        <taxon>Prasinodermophyta</taxon>
        <taxon>Prasinodermophyceae</taxon>
        <taxon>Prasinodermales</taxon>
        <taxon>Prasinodermaceae</taxon>
        <taxon>Prasinoderma</taxon>
    </lineage>
</organism>
<evidence type="ECO:0000313" key="2">
    <source>
        <dbReference type="EMBL" id="CAE0127797.1"/>
    </source>
</evidence>
<proteinExistence type="predicted"/>
<dbReference type="Gene3D" id="1.25.10.10">
    <property type="entry name" value="Leucine-rich Repeat Variant"/>
    <property type="match status" value="1"/>
</dbReference>
<gene>
    <name evidence="2" type="ORF">PSIN1315_LOCUS1705</name>
</gene>
<name>A0A7S3B8P7_9VIRI</name>
<dbReference type="InterPro" id="IPR016024">
    <property type="entry name" value="ARM-type_fold"/>
</dbReference>
<dbReference type="InterPro" id="IPR000719">
    <property type="entry name" value="Prot_kinase_dom"/>
</dbReference>
<sequence>MRGRRRVGGGEERARARLLERAMKAFFQGAKDVAKKVSHSVNKVESALLGNIPGLRVYKSYELGAQMGSAGPGLAFRVYDARPRKGGARVSVWLLDKRALAEGGGQEGRSRRQAAERFAAKLKAGAARVGKLRHPGVLRLVEAPDESRAGLALVTEPVLGSVANFLGRYARIARVPAALKAELSELEAKVGVLQLLDALAFLHGTGLTHASVSPDSVVLTPGGQWKLSGFEFAESAAGIGGADALPPGVGGGAASQQGGHFRWDEGFEARGMGSGADQEQELPEAPALAYTAPEIVAGGVPTPAADVFSLCALLHELLERKPLLACGGDLLSYKREVERIGTGAGSAFPRVPAAERRDLCLALAPNAAIRPASAALGGVPFFAGDASVRIVRFLSRMLERDPVHKAQFLQMLLGAWRSLPPRVLELHVLPPLLAELRDEASRVAALKVVLQIAESQDQETFVRCTLLGLQPVCASADGEALVMLLRALPVLVERWPDKAATEADLLAMVVRAIDSPVAVVSGEGLRAVAPVAAKVDYAAARKHILPRLHERGVRGTTPAARVAAVEAMRALAEGVFRGDRQTLELMCQSLGAVAQADSSAVVVAAVVKTGEVIAANGGLETAATKVLPLLCPLLVSRALTGTEFGALVATVRGILETVEAKYGGQAPVIGAAGSGGAVSAGAQRLPASGSSVASKPMGNWDDDLKVKALPGTTPAILAAPSGVPSSMLPPQSTVSDPFGMPGLQPTMGGGMRPMQAARMAPASAAAPMAPTAPAVTPVLGAPPATAKPGAPVDIFAGMSLGGPGSSVVGGVSGAPSMLAPPPRAAGAAMPAIFGGGAEAPAVASPPRRASGAPMPDLFNAGAQALAAPPAADNPFGLL</sequence>